<evidence type="ECO:0000313" key="2">
    <source>
        <dbReference type="EMBL" id="RVW93547.1"/>
    </source>
</evidence>
<dbReference type="Proteomes" id="UP000288805">
    <property type="component" value="Unassembled WGS sequence"/>
</dbReference>
<reference evidence="2 3" key="1">
    <citation type="journal article" date="2018" name="PLoS Genet.">
        <title>Population sequencing reveals clonal diversity and ancestral inbreeding in the grapevine cultivar Chardonnay.</title>
        <authorList>
            <person name="Roach M.J."/>
            <person name="Johnson D.L."/>
            <person name="Bohlmann J."/>
            <person name="van Vuuren H.J."/>
            <person name="Jones S.J."/>
            <person name="Pretorius I.S."/>
            <person name="Schmidt S.A."/>
            <person name="Borneman A.R."/>
        </authorList>
    </citation>
    <scope>NUCLEOTIDE SEQUENCE [LARGE SCALE GENOMIC DNA]</scope>
    <source>
        <strain evidence="3">cv. Chardonnay</strain>
        <tissue evidence="2">Leaf</tissue>
    </source>
</reference>
<comment type="caution">
    <text evidence="2">The sequence shown here is derived from an EMBL/GenBank/DDBJ whole genome shotgun (WGS) entry which is preliminary data.</text>
</comment>
<dbReference type="AlphaFoldDB" id="A0A438IA72"/>
<accession>A0A438IA72</accession>
<evidence type="ECO:0000313" key="3">
    <source>
        <dbReference type="Proteomes" id="UP000288805"/>
    </source>
</evidence>
<proteinExistence type="predicted"/>
<organism evidence="2 3">
    <name type="scientific">Vitis vinifera</name>
    <name type="common">Grape</name>
    <dbReference type="NCBI Taxonomy" id="29760"/>
    <lineage>
        <taxon>Eukaryota</taxon>
        <taxon>Viridiplantae</taxon>
        <taxon>Streptophyta</taxon>
        <taxon>Embryophyta</taxon>
        <taxon>Tracheophyta</taxon>
        <taxon>Spermatophyta</taxon>
        <taxon>Magnoliopsida</taxon>
        <taxon>eudicotyledons</taxon>
        <taxon>Gunneridae</taxon>
        <taxon>Pentapetalae</taxon>
        <taxon>rosids</taxon>
        <taxon>Vitales</taxon>
        <taxon>Vitaceae</taxon>
        <taxon>Viteae</taxon>
        <taxon>Vitis</taxon>
    </lineage>
</organism>
<feature type="chain" id="PRO_5019447369" evidence="1">
    <location>
        <begin position="24"/>
        <end position="237"/>
    </location>
</feature>
<feature type="signal peptide" evidence="1">
    <location>
        <begin position="1"/>
        <end position="23"/>
    </location>
</feature>
<protein>
    <submittedName>
        <fullName evidence="2">Uncharacterized protein</fullName>
    </submittedName>
</protein>
<evidence type="ECO:0000256" key="1">
    <source>
        <dbReference type="SAM" id="SignalP"/>
    </source>
</evidence>
<gene>
    <name evidence="2" type="ORF">CK203_028882</name>
</gene>
<sequence>MDFPVVGHGCLLLLFVLPFLAVAETKLTIWLTKSLEKKLEYEVELMIDGQLTLDGQDQVIWKAGSGVNGVVYAAMLDTILPTQILETGGVASFHNSNEWVIFDDSDDLHVVLRNRGSANLKSGSADSTRDYYYWEMLDFDGVFRKYTRPSSRAKEAGYCIPDSNGRPVCESLFGFSLVDPYNKPNAWLGHQLDMLVETDDEARNDMRRAGEVSGGSNLVYARGPFIKTFHENCHTDA</sequence>
<name>A0A438IA72_VITVI</name>
<dbReference type="EMBL" id="QGNW01000128">
    <property type="protein sequence ID" value="RVW93547.1"/>
    <property type="molecule type" value="Genomic_DNA"/>
</dbReference>
<keyword evidence="1" id="KW-0732">Signal</keyword>